<accession>A0ABV1GFR9</accession>
<name>A0ABV1GFR9_9FIRM</name>
<dbReference type="Pfam" id="PF13237">
    <property type="entry name" value="Fer4_10"/>
    <property type="match status" value="1"/>
</dbReference>
<evidence type="ECO:0000256" key="1">
    <source>
        <dbReference type="ARBA" id="ARBA00003532"/>
    </source>
</evidence>
<evidence type="ECO:0000256" key="2">
    <source>
        <dbReference type="ARBA" id="ARBA00013529"/>
    </source>
</evidence>
<sequence>MEHTVFIRRVPGYDEKVDRAVEELFAASPRTGALGPQTRALIKPNLLAKHPPDHGVTTHPAVVAACIRALQRRGVEHIVVADSPGGLYNPGMMRSIYQVSGLAQVCRELGVQAYDECAWAQREAQGKLVRRFELLNPVLEADFIVNVPKLKTHVMTGMSCAVKNLFGTVPGLQKAEFHMRFPEKECFGDMLVDLCETVKPSLTVVDGVLAMEGDGPAGGVPRQLGLILGGEDPYAIDLTVCGMMGLDPMAVPYLKAASARGLCPQRADAAWRTGDAEAAAPIPEFRLPKSYTNINFSNRAPRAIRWAVPGVEKWIAPRPKIDVSRCIGCGKCAEICPGHTIRVEKGKAHIDPKGCIRCFCCHEMCPVKAIEVKRFRLFQM</sequence>
<dbReference type="RefSeq" id="WP_349216213.1">
    <property type="nucleotide sequence ID" value="NZ_JBBMFA010000094.1"/>
</dbReference>
<keyword evidence="3" id="KW-0004">4Fe-4S</keyword>
<dbReference type="PROSITE" id="PS00198">
    <property type="entry name" value="4FE4S_FER_1"/>
    <property type="match status" value="2"/>
</dbReference>
<evidence type="ECO:0000313" key="8">
    <source>
        <dbReference type="EMBL" id="MEQ2520668.1"/>
    </source>
</evidence>
<feature type="domain" description="4Fe-4S ferredoxin-type" evidence="7">
    <location>
        <begin position="317"/>
        <end position="346"/>
    </location>
</feature>
<feature type="domain" description="4Fe-4S ferredoxin-type" evidence="7">
    <location>
        <begin position="347"/>
        <end position="375"/>
    </location>
</feature>
<dbReference type="InterPro" id="IPR017896">
    <property type="entry name" value="4Fe4S_Fe-S-bd"/>
</dbReference>
<dbReference type="PANTHER" id="PTHR24960">
    <property type="entry name" value="PHOTOSYSTEM I IRON-SULFUR CENTER-RELATED"/>
    <property type="match status" value="1"/>
</dbReference>
<comment type="function">
    <text evidence="1">Ferredoxins are iron-sulfur proteins that transfer electrons in a wide variety of metabolic reactions.</text>
</comment>
<dbReference type="Gene3D" id="3.30.70.20">
    <property type="match status" value="1"/>
</dbReference>
<dbReference type="Proteomes" id="UP001477672">
    <property type="component" value="Unassembled WGS sequence"/>
</dbReference>
<evidence type="ECO:0000256" key="3">
    <source>
        <dbReference type="ARBA" id="ARBA00022485"/>
    </source>
</evidence>
<dbReference type="EMBL" id="JBBMFA010000094">
    <property type="protein sequence ID" value="MEQ2520668.1"/>
    <property type="molecule type" value="Genomic_DNA"/>
</dbReference>
<organism evidence="8 9">
    <name type="scientific">Ruthenibacterium intestinale</name>
    <dbReference type="NCBI Taxonomy" id="3133163"/>
    <lineage>
        <taxon>Bacteria</taxon>
        <taxon>Bacillati</taxon>
        <taxon>Bacillota</taxon>
        <taxon>Clostridia</taxon>
        <taxon>Eubacteriales</taxon>
        <taxon>Oscillospiraceae</taxon>
        <taxon>Ruthenibacterium</taxon>
    </lineage>
</organism>
<dbReference type="InterPro" id="IPR017900">
    <property type="entry name" value="4Fe4S_Fe_S_CS"/>
</dbReference>
<proteinExistence type="predicted"/>
<protein>
    <recommendedName>
        <fullName evidence="2">Ferredoxin</fullName>
    </recommendedName>
</protein>
<keyword evidence="4" id="KW-0479">Metal-binding</keyword>
<dbReference type="InterPro" id="IPR007160">
    <property type="entry name" value="DUF362"/>
</dbReference>
<keyword evidence="5" id="KW-0408">Iron</keyword>
<evidence type="ECO:0000259" key="7">
    <source>
        <dbReference type="PROSITE" id="PS51379"/>
    </source>
</evidence>
<evidence type="ECO:0000256" key="4">
    <source>
        <dbReference type="ARBA" id="ARBA00022723"/>
    </source>
</evidence>
<keyword evidence="9" id="KW-1185">Reference proteome</keyword>
<dbReference type="SUPFAM" id="SSF54862">
    <property type="entry name" value="4Fe-4S ferredoxins"/>
    <property type="match status" value="1"/>
</dbReference>
<evidence type="ECO:0000313" key="9">
    <source>
        <dbReference type="Proteomes" id="UP001477672"/>
    </source>
</evidence>
<evidence type="ECO:0000256" key="5">
    <source>
        <dbReference type="ARBA" id="ARBA00023004"/>
    </source>
</evidence>
<reference evidence="8 9" key="1">
    <citation type="submission" date="2024-03" db="EMBL/GenBank/DDBJ databases">
        <title>Human intestinal bacterial collection.</title>
        <authorList>
            <person name="Pauvert C."/>
            <person name="Hitch T.C.A."/>
            <person name="Clavel T."/>
        </authorList>
    </citation>
    <scope>NUCLEOTIDE SEQUENCE [LARGE SCALE GENOMIC DNA]</scope>
    <source>
        <strain evidence="8 9">CLA-JM-H11</strain>
    </source>
</reference>
<dbReference type="PROSITE" id="PS51379">
    <property type="entry name" value="4FE4S_FER_2"/>
    <property type="match status" value="2"/>
</dbReference>
<gene>
    <name evidence="8" type="ORF">WMO24_09535</name>
</gene>
<dbReference type="InterPro" id="IPR050157">
    <property type="entry name" value="PSI_iron-sulfur_center"/>
</dbReference>
<dbReference type="Pfam" id="PF04015">
    <property type="entry name" value="DUF362"/>
    <property type="match status" value="1"/>
</dbReference>
<evidence type="ECO:0000256" key="6">
    <source>
        <dbReference type="ARBA" id="ARBA00023014"/>
    </source>
</evidence>
<comment type="caution">
    <text evidence="8">The sequence shown here is derived from an EMBL/GenBank/DDBJ whole genome shotgun (WGS) entry which is preliminary data.</text>
</comment>
<keyword evidence="6" id="KW-0411">Iron-sulfur</keyword>